<reference evidence="2" key="2">
    <citation type="submission" date="2022-06" db="UniProtKB">
        <authorList>
            <consortium name="EnsemblMetazoa"/>
        </authorList>
    </citation>
    <scope>IDENTIFICATION</scope>
    <source>
        <strain evidence="2">DF5081</strain>
    </source>
</reference>
<accession>A0A8R1IQ24</accession>
<keyword evidence="3" id="KW-1185">Reference proteome</keyword>
<dbReference type="EnsemblMetazoa" id="CJA40879.1">
    <property type="protein sequence ID" value="CJA40879.1"/>
    <property type="gene ID" value="WBGene00216727"/>
</dbReference>
<feature type="region of interest" description="Disordered" evidence="1">
    <location>
        <begin position="1"/>
        <end position="78"/>
    </location>
</feature>
<organism evidence="2 3">
    <name type="scientific">Caenorhabditis japonica</name>
    <dbReference type="NCBI Taxonomy" id="281687"/>
    <lineage>
        <taxon>Eukaryota</taxon>
        <taxon>Metazoa</taxon>
        <taxon>Ecdysozoa</taxon>
        <taxon>Nematoda</taxon>
        <taxon>Chromadorea</taxon>
        <taxon>Rhabditida</taxon>
        <taxon>Rhabditina</taxon>
        <taxon>Rhabditomorpha</taxon>
        <taxon>Rhabditoidea</taxon>
        <taxon>Rhabditidae</taxon>
        <taxon>Peloderinae</taxon>
        <taxon>Caenorhabditis</taxon>
    </lineage>
</organism>
<proteinExistence type="predicted"/>
<protein>
    <submittedName>
        <fullName evidence="2">Uncharacterized protein</fullName>
    </submittedName>
</protein>
<evidence type="ECO:0000313" key="2">
    <source>
        <dbReference type="EnsemblMetazoa" id="CJA40879.1"/>
    </source>
</evidence>
<sequence length="78" mass="8454">MVAESVPKPGQRVFVADEGNEVDDGGESGPQSTKFAGYEEKRNGTGRTVRDVKGHRASTGKRKKTQLQPEVQGNPNKE</sequence>
<reference evidence="3" key="1">
    <citation type="submission" date="2010-08" db="EMBL/GenBank/DDBJ databases">
        <authorList>
            <consortium name="Caenorhabditis japonica Sequencing Consortium"/>
            <person name="Wilson R.K."/>
        </authorList>
    </citation>
    <scope>NUCLEOTIDE SEQUENCE [LARGE SCALE GENOMIC DNA]</scope>
    <source>
        <strain evidence="3">DF5081</strain>
    </source>
</reference>
<name>A0A8R1IQ24_CAEJA</name>
<evidence type="ECO:0000256" key="1">
    <source>
        <dbReference type="SAM" id="MobiDB-lite"/>
    </source>
</evidence>
<evidence type="ECO:0000313" key="3">
    <source>
        <dbReference type="Proteomes" id="UP000005237"/>
    </source>
</evidence>
<dbReference type="AlphaFoldDB" id="A0A8R1IQ24"/>
<feature type="compositionally biased region" description="Basic residues" evidence="1">
    <location>
        <begin position="55"/>
        <end position="65"/>
    </location>
</feature>
<feature type="compositionally biased region" description="Basic and acidic residues" evidence="1">
    <location>
        <begin position="37"/>
        <end position="54"/>
    </location>
</feature>
<feature type="compositionally biased region" description="Polar residues" evidence="1">
    <location>
        <begin position="66"/>
        <end position="78"/>
    </location>
</feature>
<dbReference type="Proteomes" id="UP000005237">
    <property type="component" value="Unassembled WGS sequence"/>
</dbReference>